<keyword evidence="2" id="KW-1185">Reference proteome</keyword>
<gene>
    <name evidence="1" type="ORF">NADRNF5_0634</name>
</gene>
<dbReference type="AlphaFoldDB" id="A0A0D5C1Y4"/>
<dbReference type="STRING" id="1580092.NADRNF5_0634"/>
<dbReference type="Proteomes" id="UP000032408">
    <property type="component" value="Chromosome"/>
</dbReference>
<evidence type="ECO:0000313" key="1">
    <source>
        <dbReference type="EMBL" id="AJW70330.1"/>
    </source>
</evidence>
<reference evidence="1 2" key="2">
    <citation type="journal article" date="2016" name="ISME J.">
        <title>Physiological and genomic characterization of two novel marine thaumarchaeal strains indicates niche differentiation.</title>
        <authorList>
            <person name="Bayer B."/>
            <person name="Vojvoda J."/>
            <person name="Offre P."/>
            <person name="Alves R.J."/>
            <person name="Elisabeth N.H."/>
            <person name="Garcia J.A."/>
            <person name="Volland J.M."/>
            <person name="Srivastava A."/>
            <person name="Schleper C."/>
            <person name="Herndl G.J."/>
        </authorList>
    </citation>
    <scope>NUCLEOTIDE SEQUENCE [LARGE SCALE GENOMIC DNA]</scope>
    <source>
        <strain evidence="1 2">NF5</strain>
    </source>
</reference>
<accession>A0A0D5C1Y4</accession>
<name>A0A0D5C1Y4_9ARCH</name>
<dbReference type="HOGENOM" id="CLU_3194335_0_0_2"/>
<dbReference type="KEGG" id="nin:NADRNF5_0634"/>
<protein>
    <submittedName>
        <fullName evidence="1">Uncharacterized protein</fullName>
    </submittedName>
</protein>
<sequence>MADTMQFVATIAHQGEMRVIVIPKRMHDKISTFEGEQVKITIEKI</sequence>
<organism evidence="1 2">
    <name type="scientific">Nitrosopumilus adriaticus</name>
    <dbReference type="NCBI Taxonomy" id="1580092"/>
    <lineage>
        <taxon>Archaea</taxon>
        <taxon>Nitrososphaerota</taxon>
        <taxon>Nitrososphaeria</taxon>
        <taxon>Nitrosopumilales</taxon>
        <taxon>Nitrosopumilaceae</taxon>
        <taxon>Nitrosopumilus</taxon>
    </lineage>
</organism>
<proteinExistence type="predicted"/>
<reference evidence="2" key="1">
    <citation type="submission" date="2015-03" db="EMBL/GenBank/DDBJ databases">
        <title>Characterization of two novel Thaumarchaeota isolated from the Northern Adriatic Sea.</title>
        <authorList>
            <person name="Bayer B."/>
            <person name="Vojvoda J."/>
            <person name="Offre P."/>
            <person name="Srivastava A."/>
            <person name="Elisabeth N."/>
            <person name="Garcia J.A.L."/>
            <person name="Schleper C."/>
            <person name="Herndl G.J."/>
        </authorList>
    </citation>
    <scope>NUCLEOTIDE SEQUENCE [LARGE SCALE GENOMIC DNA]</scope>
    <source>
        <strain evidence="2">NF5</strain>
    </source>
</reference>
<evidence type="ECO:0000313" key="2">
    <source>
        <dbReference type="Proteomes" id="UP000032408"/>
    </source>
</evidence>
<dbReference type="EMBL" id="CP011070">
    <property type="protein sequence ID" value="AJW70330.1"/>
    <property type="molecule type" value="Genomic_DNA"/>
</dbReference>